<reference evidence="1" key="2">
    <citation type="submission" date="2025-09" db="UniProtKB">
        <authorList>
            <consortium name="EnsemblPlants"/>
        </authorList>
    </citation>
    <scope>IDENTIFICATION</scope>
</reference>
<reference evidence="1" key="1">
    <citation type="submission" date="2021-05" db="EMBL/GenBank/DDBJ databases">
        <authorList>
            <person name="Scholz U."/>
            <person name="Mascher M."/>
            <person name="Fiebig A."/>
        </authorList>
    </citation>
    <scope>NUCLEOTIDE SEQUENCE [LARGE SCALE GENOMIC DNA]</scope>
</reference>
<sequence>MGCNGSKLDSQEAVALCRGRADLLAAAVRHRYALADAQAALAGSYDSIAAPMHLLLQLHADDSPPPHLALPSDRKGGRGRFRGGRHPSSSLPDRHYSSSHVPCESCSSGSESASSPPESPTRRFLPEQQRVLPHPDYFAYAPAEHAFAYPPPLPQSTLQFYYARSRPPPASVAVAQRAPVSSRARYGAFDAAAGAGGYPQPQYYAYGGEPAAPPPPPQQRAPVAPPPPPRESSWDFLNVFENYDDSYEGYYYNPTTTAAAAAAAAYTPSRSSREVREEEGIPELEEDDEEVLVVKEMASEYSTVGSGGRSRRGSVGAVNTISQLDKPRNARRRPPAYRNVAAPKPELPAQRIFDNAGDAAGAIKMQLVRVAEAARELAPLLEVGKPSYQGRSSVYHAASSRMMSAISVPHLGCKDVDTLGMGVGEEGKVVGSWTLSLTLEKLYFWETKLYGEVKAEEKMRLLLAKNSKRLKLLDQRGAEAHKIDATRNLLRKLSTKIRIAVRVIAKVSKKINKVRDEELGPQVNTLIQGFAKMWQDKLHSYQIQFQVMSEAKSLSSVISGGNGRDLAMELELELIKWIINFSSWVSAHRNFVKALNGWLALCLNYEPSVAPTYSPGRVGAPLIFVICNKWSQAMDKISEKDVVNAMQALVSSVRHLWEQQNLEQGERMVAVREREKWVKMLERKAVEINKEADELNRKLALVPGRPSFQRCPMIQTYEAHRIEASSVHINLRLVFQALENFAASSLQAFQEILREAEEATRPSRESSRVRSTVSRREV</sequence>
<protein>
    <submittedName>
        <fullName evidence="1">Uncharacterized protein</fullName>
    </submittedName>
</protein>
<dbReference type="EnsemblPlants" id="AVESA.00010b.r2.2CG0313450.1">
    <property type="protein sequence ID" value="AVESA.00010b.r2.2CG0313450.1.CDS"/>
    <property type="gene ID" value="AVESA.00010b.r2.2CG0313450"/>
</dbReference>
<proteinExistence type="predicted"/>
<dbReference type="Proteomes" id="UP001732700">
    <property type="component" value="Chromosome 2C"/>
</dbReference>
<evidence type="ECO:0000313" key="1">
    <source>
        <dbReference type="EnsemblPlants" id="AVESA.00010b.r2.2CG0313450.1.CDS"/>
    </source>
</evidence>
<evidence type="ECO:0000313" key="2">
    <source>
        <dbReference type="Proteomes" id="UP001732700"/>
    </source>
</evidence>
<organism evidence="1 2">
    <name type="scientific">Avena sativa</name>
    <name type="common">Oat</name>
    <dbReference type="NCBI Taxonomy" id="4498"/>
    <lineage>
        <taxon>Eukaryota</taxon>
        <taxon>Viridiplantae</taxon>
        <taxon>Streptophyta</taxon>
        <taxon>Embryophyta</taxon>
        <taxon>Tracheophyta</taxon>
        <taxon>Spermatophyta</taxon>
        <taxon>Magnoliopsida</taxon>
        <taxon>Liliopsida</taxon>
        <taxon>Poales</taxon>
        <taxon>Poaceae</taxon>
        <taxon>BOP clade</taxon>
        <taxon>Pooideae</taxon>
        <taxon>Poodae</taxon>
        <taxon>Poeae</taxon>
        <taxon>Poeae Chloroplast Group 1 (Aveneae type)</taxon>
        <taxon>Aveninae</taxon>
        <taxon>Avena</taxon>
    </lineage>
</organism>
<accession>A0ACD5USH2</accession>
<name>A0ACD5USH2_AVESA</name>
<keyword evidence="2" id="KW-1185">Reference proteome</keyword>